<dbReference type="eggNOG" id="COG1528">
    <property type="taxonomic scope" value="Bacteria"/>
</dbReference>
<evidence type="ECO:0000256" key="8">
    <source>
        <dbReference type="PIRSR" id="PIRSR601519-1"/>
    </source>
</evidence>
<dbReference type="GO" id="GO:0042802">
    <property type="term" value="F:identical protein binding"/>
    <property type="evidence" value="ECO:0007669"/>
    <property type="project" value="UniProtKB-ARBA"/>
</dbReference>
<dbReference type="CDD" id="cd01055">
    <property type="entry name" value="Nonheme_Ferritin"/>
    <property type="match status" value="1"/>
</dbReference>
<dbReference type="Gene3D" id="1.20.1260.10">
    <property type="match status" value="1"/>
</dbReference>
<dbReference type="RefSeq" id="WP_034630798.1">
    <property type="nucleotide sequence ID" value="NZ_JRJU01000020.1"/>
</dbReference>
<dbReference type="OrthoDB" id="9801481at2"/>
<dbReference type="InterPro" id="IPR009078">
    <property type="entry name" value="Ferritin-like_SF"/>
</dbReference>
<dbReference type="Proteomes" id="UP000030832">
    <property type="component" value="Unassembled WGS sequence"/>
</dbReference>
<comment type="similarity">
    <text evidence="2 9">Belongs to the ferritin family. Prokaryotic subfamily.</text>
</comment>
<evidence type="ECO:0000313" key="11">
    <source>
        <dbReference type="EMBL" id="KHF39317.1"/>
    </source>
</evidence>
<dbReference type="InterPro" id="IPR041719">
    <property type="entry name" value="Ferritin_prok"/>
</dbReference>
<feature type="domain" description="Ferritin-like diiron" evidence="10">
    <location>
        <begin position="1"/>
        <end position="145"/>
    </location>
</feature>
<dbReference type="SUPFAM" id="SSF47240">
    <property type="entry name" value="Ferritin-like"/>
    <property type="match status" value="1"/>
</dbReference>
<protein>
    <recommendedName>
        <fullName evidence="9">Ferritin</fullName>
        <ecNumber evidence="9">1.16.3.2</ecNumber>
    </recommendedName>
</protein>
<dbReference type="Pfam" id="PF00210">
    <property type="entry name" value="Ferritin"/>
    <property type="match status" value="1"/>
</dbReference>
<keyword evidence="12" id="KW-1185">Reference proteome</keyword>
<dbReference type="FunFam" id="1.20.1260.10:FF:000001">
    <property type="entry name" value="Non-heme ferritin"/>
    <property type="match status" value="1"/>
</dbReference>
<evidence type="ECO:0000313" key="12">
    <source>
        <dbReference type="Proteomes" id="UP000030832"/>
    </source>
</evidence>
<name>A0A0B0IEN9_9BACI</name>
<evidence type="ECO:0000256" key="9">
    <source>
        <dbReference type="RuleBase" id="RU361145"/>
    </source>
</evidence>
<dbReference type="PANTHER" id="PTHR11431:SF127">
    <property type="entry name" value="BACTERIAL NON-HEME FERRITIN"/>
    <property type="match status" value="1"/>
</dbReference>
<feature type="binding site" evidence="8">
    <location>
        <position position="94"/>
    </location>
    <ligand>
        <name>Fe cation</name>
        <dbReference type="ChEBI" id="CHEBI:24875"/>
        <label>1</label>
    </ligand>
</feature>
<gene>
    <name evidence="11" type="ORF">LQ50_15605</name>
</gene>
<dbReference type="GO" id="GO:0006879">
    <property type="term" value="P:intracellular iron ion homeostasis"/>
    <property type="evidence" value="ECO:0007669"/>
    <property type="project" value="UniProtKB-KW"/>
</dbReference>
<dbReference type="GO" id="GO:0005829">
    <property type="term" value="C:cytosol"/>
    <property type="evidence" value="ECO:0007669"/>
    <property type="project" value="TreeGrafter"/>
</dbReference>
<organism evidence="11 12">
    <name type="scientific">Halalkalibacter okhensis</name>
    <dbReference type="NCBI Taxonomy" id="333138"/>
    <lineage>
        <taxon>Bacteria</taxon>
        <taxon>Bacillati</taxon>
        <taxon>Bacillota</taxon>
        <taxon>Bacilli</taxon>
        <taxon>Bacillales</taxon>
        <taxon>Bacillaceae</taxon>
        <taxon>Halalkalibacter</taxon>
    </lineage>
</organism>
<dbReference type="AlphaFoldDB" id="A0A0B0IEN9"/>
<feature type="binding site" evidence="8">
    <location>
        <position position="50"/>
    </location>
    <ligand>
        <name>Fe cation</name>
        <dbReference type="ChEBI" id="CHEBI:24875"/>
        <label>1</label>
    </ligand>
</feature>
<dbReference type="PROSITE" id="PS50905">
    <property type="entry name" value="FERRITIN_LIKE"/>
    <property type="match status" value="1"/>
</dbReference>
<reference evidence="11 12" key="1">
    <citation type="submission" date="2014-09" db="EMBL/GenBank/DDBJ databases">
        <title>Genome sequencing and annotation of Bacillus Okhensis strain Kh10-101T.</title>
        <authorList>
            <person name="Prakash J.S."/>
        </authorList>
    </citation>
    <scope>NUCLEOTIDE SEQUENCE [LARGE SCALE GENOMIC DNA]</scope>
    <source>
        <strain evidence="12">Kh10-101T</strain>
    </source>
</reference>
<dbReference type="InterPro" id="IPR009040">
    <property type="entry name" value="Ferritin-like_diiron"/>
</dbReference>
<dbReference type="EMBL" id="JRJU01000020">
    <property type="protein sequence ID" value="KHF39317.1"/>
    <property type="molecule type" value="Genomic_DNA"/>
</dbReference>
<keyword evidence="3 9" id="KW-0409">Iron storage</keyword>
<accession>A0A0B0IEN9</accession>
<feature type="binding site" evidence="8">
    <location>
        <position position="17"/>
    </location>
    <ligand>
        <name>Fe cation</name>
        <dbReference type="ChEBI" id="CHEBI:24875"/>
        <label>1</label>
    </ligand>
</feature>
<dbReference type="InterPro" id="IPR008331">
    <property type="entry name" value="Ferritin_DPS_dom"/>
</dbReference>
<evidence type="ECO:0000256" key="7">
    <source>
        <dbReference type="ARBA" id="ARBA00048035"/>
    </source>
</evidence>
<dbReference type="STRING" id="333138.LQ50_15605"/>
<dbReference type="EC" id="1.16.3.2" evidence="9"/>
<sequence>MLNDKLKKALNDQMNFEFYAAHSYLAMAAYCSDESLDGFANFFLVQAEEERFHAMKFYNFINSLGERATIQSLPEPNNSFTSVLDAFEKALEQEKEVTKKIYHLSDLALDDREHATMTFLKWFIEEQVEEEDMFDSVIQKLKRIDDDSNAFFMLDDEFAKRSFTPEAE</sequence>
<evidence type="ECO:0000256" key="4">
    <source>
        <dbReference type="ARBA" id="ARBA00022723"/>
    </source>
</evidence>
<comment type="function">
    <text evidence="1 9">Iron-storage protein.</text>
</comment>
<feature type="binding site" evidence="8">
    <location>
        <position position="53"/>
    </location>
    <ligand>
        <name>Fe cation</name>
        <dbReference type="ChEBI" id="CHEBI:24875"/>
        <label>1</label>
    </ligand>
</feature>
<comment type="caution">
    <text evidence="11">The sequence shown here is derived from an EMBL/GenBank/DDBJ whole genome shotgun (WGS) entry which is preliminary data.</text>
</comment>
<evidence type="ECO:0000256" key="5">
    <source>
        <dbReference type="ARBA" id="ARBA00023002"/>
    </source>
</evidence>
<keyword evidence="5" id="KW-0560">Oxidoreductase</keyword>
<evidence type="ECO:0000256" key="3">
    <source>
        <dbReference type="ARBA" id="ARBA00022434"/>
    </source>
</evidence>
<keyword evidence="4 8" id="KW-0479">Metal-binding</keyword>
<dbReference type="InterPro" id="IPR001519">
    <property type="entry name" value="Ferritin"/>
</dbReference>
<proteinExistence type="inferred from homology"/>
<keyword evidence="6 8" id="KW-0408">Iron</keyword>
<dbReference type="InterPro" id="IPR012347">
    <property type="entry name" value="Ferritin-like"/>
</dbReference>
<evidence type="ECO:0000256" key="1">
    <source>
        <dbReference type="ARBA" id="ARBA00002485"/>
    </source>
</evidence>
<dbReference type="GO" id="GO:0006826">
    <property type="term" value="P:iron ion transport"/>
    <property type="evidence" value="ECO:0007669"/>
    <property type="project" value="InterPro"/>
</dbReference>
<dbReference type="GO" id="GO:0008199">
    <property type="term" value="F:ferric iron binding"/>
    <property type="evidence" value="ECO:0007669"/>
    <property type="project" value="InterPro"/>
</dbReference>
<comment type="catalytic activity">
    <reaction evidence="7 9">
        <text>4 Fe(2+) + O2 + 6 H2O = 4 iron(III) oxide-hydroxide + 12 H(+)</text>
        <dbReference type="Rhea" id="RHEA:11972"/>
        <dbReference type="ChEBI" id="CHEBI:15377"/>
        <dbReference type="ChEBI" id="CHEBI:15378"/>
        <dbReference type="ChEBI" id="CHEBI:15379"/>
        <dbReference type="ChEBI" id="CHEBI:29033"/>
        <dbReference type="ChEBI" id="CHEBI:78619"/>
        <dbReference type="EC" id="1.16.3.2"/>
    </reaction>
</comment>
<dbReference type="PANTHER" id="PTHR11431">
    <property type="entry name" value="FERRITIN"/>
    <property type="match status" value="1"/>
</dbReference>
<comment type="subcellular location">
    <subcellularLocation>
        <location evidence="9">Cytoplasm</location>
    </subcellularLocation>
</comment>
<evidence type="ECO:0000256" key="6">
    <source>
        <dbReference type="ARBA" id="ARBA00023004"/>
    </source>
</evidence>
<feature type="binding site" evidence="8">
    <location>
        <position position="127"/>
    </location>
    <ligand>
        <name>Fe cation</name>
        <dbReference type="ChEBI" id="CHEBI:24875"/>
        <label>1</label>
    </ligand>
</feature>
<evidence type="ECO:0000256" key="2">
    <source>
        <dbReference type="ARBA" id="ARBA00006950"/>
    </source>
</evidence>
<evidence type="ECO:0000259" key="10">
    <source>
        <dbReference type="PROSITE" id="PS50905"/>
    </source>
</evidence>
<keyword evidence="9" id="KW-0963">Cytoplasm</keyword>
<dbReference type="GO" id="GO:0004322">
    <property type="term" value="F:ferroxidase activity"/>
    <property type="evidence" value="ECO:0007669"/>
    <property type="project" value="TreeGrafter"/>
</dbReference>
<dbReference type="GO" id="GO:0008198">
    <property type="term" value="F:ferrous iron binding"/>
    <property type="evidence" value="ECO:0007669"/>
    <property type="project" value="TreeGrafter"/>
</dbReference>